<reference evidence="1" key="2">
    <citation type="submission" date="2023-03" db="EMBL/GenBank/DDBJ databases">
        <authorList>
            <person name="Inwood S.N."/>
            <person name="Skelly J.G."/>
            <person name="Guhlin J."/>
            <person name="Harrop T.W.R."/>
            <person name="Goldson S.G."/>
            <person name="Dearden P.K."/>
        </authorList>
    </citation>
    <scope>NUCLEOTIDE SEQUENCE</scope>
    <source>
        <strain evidence="1">Lincoln</strain>
        <tissue evidence="1">Whole body</tissue>
    </source>
</reference>
<dbReference type="Proteomes" id="UP001168972">
    <property type="component" value="Unassembled WGS sequence"/>
</dbReference>
<gene>
    <name evidence="1" type="ORF">PV327_010266</name>
</gene>
<protein>
    <submittedName>
        <fullName evidence="1">Uncharacterized protein</fullName>
    </submittedName>
</protein>
<evidence type="ECO:0000313" key="2">
    <source>
        <dbReference type="Proteomes" id="UP001168972"/>
    </source>
</evidence>
<name>A0AA39KUR5_MICHY</name>
<dbReference type="GO" id="GO:0008237">
    <property type="term" value="F:metallopeptidase activity"/>
    <property type="evidence" value="ECO:0007669"/>
    <property type="project" value="InterPro"/>
</dbReference>
<dbReference type="Gene3D" id="3.40.390.10">
    <property type="entry name" value="Collagenase (Catalytic Domain)"/>
    <property type="match status" value="1"/>
</dbReference>
<sequence length="195" mass="22995">MLYSKLKETTIQINIAGIIIGTKKTSFTFLDKCRHMWVDGRVVMRRMDTHCANRKIISFLKARQNKISLDSYDVVVFLTREELFYMKNGEEFDNESKYYMGVNGLALFTEDISKHKIKNKDIILPATITDYKYFYNYPTIAHELGHLMSLEHDDPPFFTRNTKCCGYLLKPHGEYCNRCLSWSKTSETTFNLFYR</sequence>
<evidence type="ECO:0000313" key="1">
    <source>
        <dbReference type="EMBL" id="KAK0174504.1"/>
    </source>
</evidence>
<dbReference type="EMBL" id="JAQQBR010000006">
    <property type="protein sequence ID" value="KAK0174504.1"/>
    <property type="molecule type" value="Genomic_DNA"/>
</dbReference>
<keyword evidence="2" id="KW-1185">Reference proteome</keyword>
<accession>A0AA39KUR5</accession>
<organism evidence="1 2">
    <name type="scientific">Microctonus hyperodae</name>
    <name type="common">Parasitoid wasp</name>
    <dbReference type="NCBI Taxonomy" id="165561"/>
    <lineage>
        <taxon>Eukaryota</taxon>
        <taxon>Metazoa</taxon>
        <taxon>Ecdysozoa</taxon>
        <taxon>Arthropoda</taxon>
        <taxon>Hexapoda</taxon>
        <taxon>Insecta</taxon>
        <taxon>Pterygota</taxon>
        <taxon>Neoptera</taxon>
        <taxon>Endopterygota</taxon>
        <taxon>Hymenoptera</taxon>
        <taxon>Apocrita</taxon>
        <taxon>Ichneumonoidea</taxon>
        <taxon>Braconidae</taxon>
        <taxon>Euphorinae</taxon>
        <taxon>Microctonus</taxon>
    </lineage>
</organism>
<reference evidence="1" key="1">
    <citation type="journal article" date="2023" name="bioRxiv">
        <title>Scaffold-level genome assemblies of two parasitoid biocontrol wasps reveal the parthenogenesis mechanism and an associated novel virus.</title>
        <authorList>
            <person name="Inwood S."/>
            <person name="Skelly J."/>
            <person name="Guhlin J."/>
            <person name="Harrop T."/>
            <person name="Goldson S."/>
            <person name="Dearden P."/>
        </authorList>
    </citation>
    <scope>NUCLEOTIDE SEQUENCE</scope>
    <source>
        <strain evidence="1">Lincoln</strain>
        <tissue evidence="1">Whole body</tissue>
    </source>
</reference>
<comment type="caution">
    <text evidence="1">The sequence shown here is derived from an EMBL/GenBank/DDBJ whole genome shotgun (WGS) entry which is preliminary data.</text>
</comment>
<dbReference type="Pfam" id="PF13582">
    <property type="entry name" value="Reprolysin_3"/>
    <property type="match status" value="1"/>
</dbReference>
<proteinExistence type="predicted"/>
<dbReference type="SUPFAM" id="SSF55486">
    <property type="entry name" value="Metalloproteases ('zincins'), catalytic domain"/>
    <property type="match status" value="1"/>
</dbReference>
<dbReference type="AlphaFoldDB" id="A0AA39KUR5"/>
<dbReference type="InterPro" id="IPR024079">
    <property type="entry name" value="MetalloPept_cat_dom_sf"/>
</dbReference>